<feature type="compositionally biased region" description="Polar residues" evidence="1">
    <location>
        <begin position="160"/>
        <end position="170"/>
    </location>
</feature>
<accession>A0A369JMG6</accession>
<evidence type="ECO:0000313" key="3">
    <source>
        <dbReference type="EMBL" id="RDB21585.1"/>
    </source>
</evidence>
<protein>
    <recommendedName>
        <fullName evidence="2">DUF6532 domain-containing protein</fullName>
    </recommendedName>
</protein>
<sequence length="554" mass="62374">MLPQARRPYQPAHSDVPPEVQQEINIFSQNQPQIKGRGHRVLKENDKIAPHNGTLAILKTRREVRAKKVAQNVALATAAPQLSANPLYALPMHPLSISTPTPVNRSHPEIPVTPLGFSQTHDNIYGHYSQLSNVASPGPMPGFYSQPHPFNFQPANQMLTMSIPNSSSGTLPDPQVASEQPTTGLSDINFSNGSFEDTRHHQIPALDDDDDRNVHYDDEPWSRAHDELESLDAGEALPEDEGPTHASLNVTIRPLTLNTQAETPCKKSRNKGNRGIQHLDDTTQRLLKVAYEYLKVSLTLENPWPEPEERSSKMTDELDDPAYQMALNAWDIACEKCEEDQEPTRDTLRLIRDRISQFRGQIKDCARHYIGSFGFVDIKTVNPTTSSIADTEEKNRKLVSDIKTTFYYTNPKDTKVPDSMFRNSIIQTVLNAAWFGTGSSSRNRYFAGQTCVSLTTIAFILAAIECAIDEWKTGRFETVKFEHKMYRAVYARHLKLLTRWSAYSETQETNMTLELQEDLLRNARASCSIVEEITVDSVDMDETAMLAMFTQNQG</sequence>
<dbReference type="AlphaFoldDB" id="A0A369JMG6"/>
<name>A0A369JMG6_HYPMA</name>
<dbReference type="InParanoid" id="A0A369JMG6"/>
<dbReference type="Proteomes" id="UP000076154">
    <property type="component" value="Unassembled WGS sequence"/>
</dbReference>
<evidence type="ECO:0000256" key="1">
    <source>
        <dbReference type="SAM" id="MobiDB-lite"/>
    </source>
</evidence>
<feature type="compositionally biased region" description="Polar residues" evidence="1">
    <location>
        <begin position="177"/>
        <end position="195"/>
    </location>
</feature>
<dbReference type="EMBL" id="LUEZ02000054">
    <property type="protein sequence ID" value="RDB21585.1"/>
    <property type="molecule type" value="Genomic_DNA"/>
</dbReference>
<feature type="domain" description="DUF6532" evidence="2">
    <location>
        <begin position="290"/>
        <end position="500"/>
    </location>
</feature>
<reference evidence="3" key="1">
    <citation type="submission" date="2018-04" db="EMBL/GenBank/DDBJ databases">
        <title>Whole genome sequencing of Hypsizygus marmoreus.</title>
        <authorList>
            <person name="Choi I.-G."/>
            <person name="Min B."/>
            <person name="Kim J.-G."/>
            <person name="Kim S."/>
            <person name="Oh Y.-L."/>
            <person name="Kong W.-S."/>
            <person name="Park H."/>
            <person name="Jeong J."/>
            <person name="Song E.-S."/>
        </authorList>
    </citation>
    <scope>NUCLEOTIDE SEQUENCE [LARGE SCALE GENOMIC DNA]</scope>
    <source>
        <strain evidence="3">51987-8</strain>
    </source>
</reference>
<evidence type="ECO:0000259" key="2">
    <source>
        <dbReference type="Pfam" id="PF20149"/>
    </source>
</evidence>
<dbReference type="Pfam" id="PF20149">
    <property type="entry name" value="DUF6532"/>
    <property type="match status" value="1"/>
</dbReference>
<feature type="region of interest" description="Disordered" evidence="1">
    <location>
        <begin position="160"/>
        <end position="196"/>
    </location>
</feature>
<organism evidence="3 4">
    <name type="scientific">Hypsizygus marmoreus</name>
    <name type="common">White beech mushroom</name>
    <name type="synonym">Agaricus marmoreus</name>
    <dbReference type="NCBI Taxonomy" id="39966"/>
    <lineage>
        <taxon>Eukaryota</taxon>
        <taxon>Fungi</taxon>
        <taxon>Dikarya</taxon>
        <taxon>Basidiomycota</taxon>
        <taxon>Agaricomycotina</taxon>
        <taxon>Agaricomycetes</taxon>
        <taxon>Agaricomycetidae</taxon>
        <taxon>Agaricales</taxon>
        <taxon>Tricholomatineae</taxon>
        <taxon>Lyophyllaceae</taxon>
        <taxon>Hypsizygus</taxon>
    </lineage>
</organism>
<comment type="caution">
    <text evidence="3">The sequence shown here is derived from an EMBL/GenBank/DDBJ whole genome shotgun (WGS) entry which is preliminary data.</text>
</comment>
<proteinExistence type="predicted"/>
<keyword evidence="4" id="KW-1185">Reference proteome</keyword>
<dbReference type="STRING" id="39966.A0A369JMG6"/>
<dbReference type="InterPro" id="IPR045341">
    <property type="entry name" value="DUF6532"/>
</dbReference>
<dbReference type="OrthoDB" id="3056146at2759"/>
<evidence type="ECO:0000313" key="4">
    <source>
        <dbReference type="Proteomes" id="UP000076154"/>
    </source>
</evidence>
<gene>
    <name evidence="3" type="ORF">Hypma_011246</name>
</gene>